<dbReference type="PANTHER" id="PTHR43464:SF19">
    <property type="entry name" value="UBIQUINONE BIOSYNTHESIS O-METHYLTRANSFERASE, MITOCHONDRIAL"/>
    <property type="match status" value="1"/>
</dbReference>
<name>C0NMY8_AJECG</name>
<reference evidence="5" key="1">
    <citation type="submission" date="2009-02" db="EMBL/GenBank/DDBJ databases">
        <title>The Genome Sequence of Ajellomyces capsulatus strain G186AR.</title>
        <authorList>
            <consortium name="The Broad Institute Genome Sequencing Platform"/>
            <person name="Champion M."/>
            <person name="Cuomo C."/>
            <person name="Ma L.-J."/>
            <person name="Henn M.R."/>
            <person name="Sil A."/>
            <person name="Goldman B."/>
            <person name="Young S.K."/>
            <person name="Kodira C.D."/>
            <person name="Zeng Q."/>
            <person name="Koehrsen M."/>
            <person name="Alvarado L."/>
            <person name="Berlin A."/>
            <person name="Borenstein D."/>
            <person name="Chen Z."/>
            <person name="Engels R."/>
            <person name="Freedman E."/>
            <person name="Gellesch M."/>
            <person name="Goldberg J."/>
            <person name="Griggs A."/>
            <person name="Gujja S."/>
            <person name="Heiman D."/>
            <person name="Hepburn T."/>
            <person name="Howarth C."/>
            <person name="Jen D."/>
            <person name="Larson L."/>
            <person name="Lewis B."/>
            <person name="Mehta T."/>
            <person name="Park D."/>
            <person name="Pearson M."/>
            <person name="Roberts A."/>
            <person name="Saif S."/>
            <person name="Shea T."/>
            <person name="Shenoy N."/>
            <person name="Sisk P."/>
            <person name="Stolte C."/>
            <person name="Sykes S."/>
            <person name="Walk T."/>
            <person name="White J."/>
            <person name="Yandava C."/>
            <person name="Klein B."/>
            <person name="McEwen J.G."/>
            <person name="Puccia R."/>
            <person name="Goldman G.H."/>
            <person name="Felipe M.S."/>
            <person name="Nino-Vega G."/>
            <person name="San-Blas G."/>
            <person name="Taylor J."/>
            <person name="Mendoza L."/>
            <person name="Galagan J."/>
            <person name="Nusbaum C."/>
            <person name="Birren B."/>
        </authorList>
    </citation>
    <scope>NUCLEOTIDE SEQUENCE</scope>
    <source>
        <strain evidence="5">G186AR</strain>
    </source>
</reference>
<evidence type="ECO:0000256" key="4">
    <source>
        <dbReference type="SAM" id="MobiDB-lite"/>
    </source>
</evidence>
<feature type="region of interest" description="Disordered" evidence="4">
    <location>
        <begin position="212"/>
        <end position="251"/>
    </location>
</feature>
<feature type="compositionally biased region" description="Pro residues" evidence="4">
    <location>
        <begin position="233"/>
        <end position="248"/>
    </location>
</feature>
<dbReference type="Proteomes" id="UP000001631">
    <property type="component" value="Unassembled WGS sequence"/>
</dbReference>
<keyword evidence="3" id="KW-0949">S-adenosyl-L-methionine</keyword>
<dbReference type="SUPFAM" id="SSF53335">
    <property type="entry name" value="S-adenosyl-L-methionine-dependent methyltransferases"/>
    <property type="match status" value="1"/>
</dbReference>
<sequence>MILSQCRTSAATARNITLLVRHGLRSTTTTQIDRVRHHSSSSSISSDELTHFSSLASSWWDPLGPSRILHLMNPLRHEFIAACLSESNPRSACPPSSSCDEGYANTSTNANANTTRASSSGLRYLDIGCGGGIFAESLARTIPPQPDASQSTNTDPASNLSPATLASSILAIDPSPVMIKIATSHARADPLVYSHLQSGRFKYENTTLEALLPTPFPSQSPSPPQSSSQPSSSPSPSPSSPPPKPPSQPHQKFDMITLFEVLEHVNPQTSSPRSFLKQCLQLLHPGGWLIGSTIARTVPSFIVNQVIAEAPWPIGVVPRGTHEWGKFVDDDEVERWVGEGLRESDGSGVGMGGIDDGMRWKCVGAMYFPGLGWRMIPGTEKLGNYFWAVQRGCRL</sequence>
<gene>
    <name evidence="5" type="ORF">HCBG_04115</name>
</gene>
<dbReference type="CDD" id="cd02440">
    <property type="entry name" value="AdoMet_MTases"/>
    <property type="match status" value="1"/>
</dbReference>
<evidence type="ECO:0000256" key="1">
    <source>
        <dbReference type="ARBA" id="ARBA00022603"/>
    </source>
</evidence>
<dbReference type="RefSeq" id="XP_045287717.1">
    <property type="nucleotide sequence ID" value="XM_045431164.1"/>
</dbReference>
<dbReference type="Gene3D" id="3.40.50.150">
    <property type="entry name" value="Vaccinia Virus protein VP39"/>
    <property type="match status" value="1"/>
</dbReference>
<feature type="compositionally biased region" description="Pro residues" evidence="4">
    <location>
        <begin position="214"/>
        <end position="224"/>
    </location>
</feature>
<dbReference type="GO" id="GO:0005739">
    <property type="term" value="C:mitochondrion"/>
    <property type="evidence" value="ECO:0007669"/>
    <property type="project" value="TreeGrafter"/>
</dbReference>
<dbReference type="InterPro" id="IPR029063">
    <property type="entry name" value="SAM-dependent_MTases_sf"/>
</dbReference>
<dbReference type="PANTHER" id="PTHR43464">
    <property type="entry name" value="METHYLTRANSFERASE"/>
    <property type="match status" value="1"/>
</dbReference>
<dbReference type="STRING" id="447093.C0NMY8"/>
<keyword evidence="2" id="KW-0808">Transferase</keyword>
<dbReference type="GeneID" id="69037131"/>
<dbReference type="EMBL" id="GG663367">
    <property type="protein sequence ID" value="EEH07236.1"/>
    <property type="molecule type" value="Genomic_DNA"/>
</dbReference>
<accession>C0NMY8</accession>
<dbReference type="Pfam" id="PF13489">
    <property type="entry name" value="Methyltransf_23"/>
    <property type="match status" value="1"/>
</dbReference>
<keyword evidence="1" id="KW-0489">Methyltransferase</keyword>
<dbReference type="HOGENOM" id="CLU_042432_3_1_1"/>
<organism evidence="5 6">
    <name type="scientific">Ajellomyces capsulatus (strain G186AR / H82 / ATCC MYA-2454 / RMSCC 2432)</name>
    <name type="common">Darling's disease fungus</name>
    <name type="synonym">Histoplasma capsulatum</name>
    <dbReference type="NCBI Taxonomy" id="447093"/>
    <lineage>
        <taxon>Eukaryota</taxon>
        <taxon>Fungi</taxon>
        <taxon>Dikarya</taxon>
        <taxon>Ascomycota</taxon>
        <taxon>Pezizomycotina</taxon>
        <taxon>Eurotiomycetes</taxon>
        <taxon>Eurotiomycetidae</taxon>
        <taxon>Onygenales</taxon>
        <taxon>Ajellomycetaceae</taxon>
        <taxon>Histoplasma</taxon>
    </lineage>
</organism>
<dbReference type="GO" id="GO:0010420">
    <property type="term" value="F:polyprenyldihydroxybenzoate methyltransferase activity"/>
    <property type="evidence" value="ECO:0007669"/>
    <property type="project" value="TreeGrafter"/>
</dbReference>
<keyword evidence="6" id="KW-1185">Reference proteome</keyword>
<dbReference type="GO" id="GO:0032259">
    <property type="term" value="P:methylation"/>
    <property type="evidence" value="ECO:0007669"/>
    <property type="project" value="UniProtKB-KW"/>
</dbReference>
<dbReference type="InParanoid" id="C0NMY8"/>
<evidence type="ECO:0000256" key="3">
    <source>
        <dbReference type="ARBA" id="ARBA00022691"/>
    </source>
</evidence>
<dbReference type="FunCoup" id="C0NMY8">
    <property type="interactions" value="313"/>
</dbReference>
<proteinExistence type="predicted"/>
<dbReference type="AlphaFoldDB" id="C0NMY8"/>
<evidence type="ECO:0000313" key="5">
    <source>
        <dbReference type="EMBL" id="EEH07236.1"/>
    </source>
</evidence>
<evidence type="ECO:0000256" key="2">
    <source>
        <dbReference type="ARBA" id="ARBA00022679"/>
    </source>
</evidence>
<evidence type="ECO:0000313" key="6">
    <source>
        <dbReference type="Proteomes" id="UP000001631"/>
    </source>
</evidence>
<protein>
    <submittedName>
        <fullName evidence="5">3-demethylubiquinone-9 3-methyltransferase</fullName>
    </submittedName>
</protein>